<evidence type="ECO:0000313" key="2">
    <source>
        <dbReference type="Proteomes" id="UP000253772"/>
    </source>
</evidence>
<evidence type="ECO:0000313" key="1">
    <source>
        <dbReference type="EMBL" id="QBP14518.1"/>
    </source>
</evidence>
<dbReference type="RefSeq" id="WP_051705540.1">
    <property type="nucleotide sequence ID" value="NZ_CP026546.1"/>
</dbReference>
<dbReference type="OrthoDB" id="5298744at2"/>
<dbReference type="GeneID" id="60825060"/>
<protein>
    <submittedName>
        <fullName evidence="1">Uncharacterized protein</fullName>
    </submittedName>
</protein>
<proteinExistence type="predicted"/>
<dbReference type="EMBL" id="CP037902">
    <property type="protein sequence ID" value="QBP14518.1"/>
    <property type="molecule type" value="Genomic_DNA"/>
</dbReference>
<organism evidence="1 2">
    <name type="scientific">Cupriavidus metallidurans</name>
    <dbReference type="NCBI Taxonomy" id="119219"/>
    <lineage>
        <taxon>Bacteria</taxon>
        <taxon>Pseudomonadati</taxon>
        <taxon>Pseudomonadota</taxon>
        <taxon>Betaproteobacteria</taxon>
        <taxon>Burkholderiales</taxon>
        <taxon>Burkholderiaceae</taxon>
        <taxon>Cupriavidus</taxon>
    </lineage>
</organism>
<sequence>MTLDTAALCADLQQLKIPAPDVRMLMSVYDIEGDRITQAVADVKQGNEQALKFLQGIFFSITPKLKQRLQRLNVRIPSLRVLIEIGKHEGPQFAARLKRWDETGNEGDDARYVRLTMAEFLELERSGFRRRCQESSPTRPSGTGAEAIPAGRPMEPSRSESNPPPMSSLSLSEEPGVEEPARQSGQGKEIISQHVYGGSAAACFSTDVSRAGQATVRIEVAQTSGNSRQYNWTDKVSIQLSQRELPLVLATLMQWVPKFEGKGHGTANEKWFTLENQGPKVFLSVNCKGKAVRGVPIMAGDTYALSTLLMRQMLRNDPFLTPESLLMLVRTQGEMFCRVADTDSNGRHGVAAGTTGAARGLR</sequence>
<accession>A0A2L0XD37</accession>
<geneLocation type="plasmid" evidence="1">
    <name>p1</name>
</geneLocation>
<gene>
    <name evidence="1" type="ORF">DDF84_032980</name>
</gene>
<dbReference type="AlphaFoldDB" id="A0A2L0XD37"/>
<dbReference type="Proteomes" id="UP000253772">
    <property type="component" value="Plasmid p1"/>
</dbReference>
<name>A0A2L0XD37_9BURK</name>
<keyword evidence="1" id="KW-0614">Plasmid</keyword>
<reference evidence="1 2" key="1">
    <citation type="submission" date="2019-03" db="EMBL/GenBank/DDBJ databases">
        <title>Comparative insights into the high quality Complete genome sequence of highly metal resistant Cupriavidus metallidurans strain BS1 isolated from a gold-copper mine.</title>
        <authorList>
            <person name="Mazhar H.S."/>
            <person name="Rensing C."/>
        </authorList>
    </citation>
    <scope>NUCLEOTIDE SEQUENCE [LARGE SCALE GENOMIC DNA]</scope>
    <source>
        <strain evidence="1 2">BS1</strain>
        <plasmid evidence="1 2">p1</plasmid>
    </source>
</reference>